<keyword evidence="1" id="KW-0812">Transmembrane</keyword>
<reference evidence="3 4" key="1">
    <citation type="submission" date="2017-06" db="EMBL/GenBank/DDBJ databases">
        <title>Raineya orbicola gen. nov., sp. nov. a slightly thermophilic bacterium of the phylum Bacteroidetes and the description of Raineyaceae fam. nov.</title>
        <authorList>
            <person name="Albuquerque L."/>
            <person name="Polonia A.R.M."/>
            <person name="Barroso C."/>
            <person name="Froufe H.J.C."/>
            <person name="Lage O."/>
            <person name="Lobo-Da-Cunha A."/>
            <person name="Egas C."/>
            <person name="Da Costa M.S."/>
        </authorList>
    </citation>
    <scope>NUCLEOTIDE SEQUENCE [LARGE SCALE GENOMIC DNA]</scope>
    <source>
        <strain evidence="3 4">SPSPC-11</strain>
    </source>
</reference>
<keyword evidence="4" id="KW-1185">Reference proteome</keyword>
<gene>
    <name evidence="3" type="ORF">Rain11_2449</name>
</gene>
<organism evidence="3 4">
    <name type="scientific">Raineya orbicola</name>
    <dbReference type="NCBI Taxonomy" id="2016530"/>
    <lineage>
        <taxon>Bacteria</taxon>
        <taxon>Pseudomonadati</taxon>
        <taxon>Bacteroidota</taxon>
        <taxon>Cytophagia</taxon>
        <taxon>Cytophagales</taxon>
        <taxon>Raineyaceae</taxon>
        <taxon>Raineya</taxon>
    </lineage>
</organism>
<comment type="caution">
    <text evidence="3">The sequence shown here is derived from an EMBL/GenBank/DDBJ whole genome shotgun (WGS) entry which is preliminary data.</text>
</comment>
<protein>
    <submittedName>
        <fullName evidence="3">Acyltransferase</fullName>
    </submittedName>
</protein>
<keyword evidence="1" id="KW-0472">Membrane</keyword>
<keyword evidence="3" id="KW-0808">Transferase</keyword>
<dbReference type="GO" id="GO:0016746">
    <property type="term" value="F:acyltransferase activity"/>
    <property type="evidence" value="ECO:0007669"/>
    <property type="project" value="UniProtKB-KW"/>
</dbReference>
<dbReference type="GO" id="GO:0016020">
    <property type="term" value="C:membrane"/>
    <property type="evidence" value="ECO:0007669"/>
    <property type="project" value="TreeGrafter"/>
</dbReference>
<dbReference type="Proteomes" id="UP000233387">
    <property type="component" value="Unassembled WGS sequence"/>
</dbReference>
<dbReference type="SMART" id="SM00563">
    <property type="entry name" value="PlsC"/>
    <property type="match status" value="1"/>
</dbReference>
<dbReference type="RefSeq" id="WP_133121592.1">
    <property type="nucleotide sequence ID" value="NZ_NKXO01000052.1"/>
</dbReference>
<evidence type="ECO:0000259" key="2">
    <source>
        <dbReference type="SMART" id="SM00563"/>
    </source>
</evidence>
<feature type="domain" description="Phospholipid/glycerol acyltransferase" evidence="2">
    <location>
        <begin position="74"/>
        <end position="201"/>
    </location>
</feature>
<sequence>MENSGNSISTARHETLTEEIKNNFYVLDYLFDIRLGKALSKDVLSLIDRVYFRSELVGFDEKDYPKRNNPERPLIFASNHSGMAFPWDGMIFINRVHELKNYGSDAVRPLTAPMLSASVLMNPYQIKHFWKKVGGAVDATTLNFETLMHQNDFNVMIYPEGVPGIGKGFNRRYQLQKLSTSMVRMAIKYRTDIVPVAVVNGEYINPYTYSSSAVNKIANALGIPFLPLGLITPFILLFPWIFYMGFPAKLTFVMGKRIKPYEMTEKSFEEMTYDDFRVIADKIHAQMQAELTEAEQKYGKKPYRLGEHFKLLFKYFKYFPYTVPIGWPLLFAEFERVRVKKQDFESPLKLGWGSALRIILQNPFVLSYYIPILGWIPLAIRGFRKVKEPIPTQRKYK</sequence>
<evidence type="ECO:0000313" key="4">
    <source>
        <dbReference type="Proteomes" id="UP000233387"/>
    </source>
</evidence>
<dbReference type="PANTHER" id="PTHR22753:SF14">
    <property type="entry name" value="MONOACYLGLYCEROL_DIACYLGLYCEROL O-ACYLTRANSFERASE"/>
    <property type="match status" value="1"/>
</dbReference>
<evidence type="ECO:0000256" key="1">
    <source>
        <dbReference type="SAM" id="Phobius"/>
    </source>
</evidence>
<dbReference type="OrthoDB" id="863974at2"/>
<evidence type="ECO:0000313" key="3">
    <source>
        <dbReference type="EMBL" id="PKQ66181.1"/>
    </source>
</evidence>
<dbReference type="AlphaFoldDB" id="A0A2N3I799"/>
<dbReference type="InterPro" id="IPR002123">
    <property type="entry name" value="Plipid/glycerol_acylTrfase"/>
</dbReference>
<dbReference type="PANTHER" id="PTHR22753">
    <property type="entry name" value="TRANSMEMBRANE PROTEIN 68"/>
    <property type="match status" value="1"/>
</dbReference>
<dbReference type="EMBL" id="NKXO01000052">
    <property type="protein sequence ID" value="PKQ66181.1"/>
    <property type="molecule type" value="Genomic_DNA"/>
</dbReference>
<keyword evidence="3" id="KW-0012">Acyltransferase</keyword>
<keyword evidence="1" id="KW-1133">Transmembrane helix</keyword>
<feature type="transmembrane region" description="Helical" evidence="1">
    <location>
        <begin position="225"/>
        <end position="246"/>
    </location>
</feature>
<name>A0A2N3I799_9BACT</name>
<dbReference type="SUPFAM" id="SSF69593">
    <property type="entry name" value="Glycerol-3-phosphate (1)-acyltransferase"/>
    <property type="match status" value="1"/>
</dbReference>
<proteinExistence type="predicted"/>
<accession>A0A2N3I799</accession>
<dbReference type="Pfam" id="PF01553">
    <property type="entry name" value="Acyltransferase"/>
    <property type="match status" value="1"/>
</dbReference>